<dbReference type="AlphaFoldDB" id="A0A1R4FH23"/>
<evidence type="ECO:0000313" key="1">
    <source>
        <dbReference type="EMBL" id="SJM55255.1"/>
    </source>
</evidence>
<dbReference type="Proteomes" id="UP000195787">
    <property type="component" value="Unassembled WGS sequence"/>
</dbReference>
<reference evidence="1 2" key="1">
    <citation type="submission" date="2017-02" db="EMBL/GenBank/DDBJ databases">
        <authorList>
            <person name="Peterson S.W."/>
        </authorList>
    </citation>
    <scope>NUCLEOTIDE SEQUENCE [LARGE SCALE GENOMIC DNA]</scope>
    <source>
        <strain evidence="1 2">LMG 22410</strain>
    </source>
</reference>
<evidence type="ECO:0000313" key="2">
    <source>
        <dbReference type="Proteomes" id="UP000195787"/>
    </source>
</evidence>
<dbReference type="EMBL" id="FUHU01000021">
    <property type="protein sequence ID" value="SJM55255.1"/>
    <property type="molecule type" value="Genomic_DNA"/>
</dbReference>
<protein>
    <submittedName>
        <fullName evidence="1">Uncharacterized protein</fullName>
    </submittedName>
</protein>
<dbReference type="RefSeq" id="WP_086991359.1">
    <property type="nucleotide sequence ID" value="NZ_FUHU01000021.1"/>
</dbReference>
<dbReference type="OrthoDB" id="5118740at2"/>
<proteinExistence type="predicted"/>
<dbReference type="GeneID" id="303172468"/>
<sequence length="98" mass="10560">MGYKVPDWKKSIKQDKFEIETADGKFSLPKAEYMTGAQAQAFAEADENEGGVYAVLDEIAPGLGTALLPVPVKYLKEMLEAWQADSGITLGESSLSSS</sequence>
<name>A0A1R4FH23_9MICO</name>
<gene>
    <name evidence="1" type="ORF">CZ674_04525</name>
</gene>
<organism evidence="1 2">
    <name type="scientific">Agrococcus casei LMG 22410</name>
    <dbReference type="NCBI Taxonomy" id="1255656"/>
    <lineage>
        <taxon>Bacteria</taxon>
        <taxon>Bacillati</taxon>
        <taxon>Actinomycetota</taxon>
        <taxon>Actinomycetes</taxon>
        <taxon>Micrococcales</taxon>
        <taxon>Microbacteriaceae</taxon>
        <taxon>Agrococcus</taxon>
    </lineage>
</organism>
<accession>A0A1R4FH23</accession>
<keyword evidence="2" id="KW-1185">Reference proteome</keyword>